<evidence type="ECO:0000313" key="3">
    <source>
        <dbReference type="Proteomes" id="UP000235392"/>
    </source>
</evidence>
<dbReference type="Proteomes" id="UP000235392">
    <property type="component" value="Unassembled WGS sequence"/>
</dbReference>
<comment type="caution">
    <text evidence="2">The sequence shown here is derived from an EMBL/GenBank/DDBJ whole genome shotgun (WGS) entry which is preliminary data.</text>
</comment>
<protein>
    <submittedName>
        <fullName evidence="2">Uncharacterized protein</fullName>
    </submittedName>
</protein>
<sequence length="111" mass="12132">MALELMGNVLAPSVFAPQGLRLLRRPCEARLASETRRDFIKLALGYTGSCRHISSSTQTTQSVTREKAGLVTCLVGIGACAVERISGILFATIEIFDQPPLRAYHDLHSLF</sequence>
<dbReference type="EMBL" id="PGCI01000705">
    <property type="protein sequence ID" value="PLW20047.1"/>
    <property type="molecule type" value="Genomic_DNA"/>
</dbReference>
<name>A0A2N5VGJ7_9BASI</name>
<dbReference type="AlphaFoldDB" id="A0A2N5VGJ7"/>
<dbReference type="EMBL" id="PGCI01000018">
    <property type="protein sequence ID" value="PLW49119.1"/>
    <property type="molecule type" value="Genomic_DNA"/>
</dbReference>
<reference evidence="2 3" key="1">
    <citation type="submission" date="2017-11" db="EMBL/GenBank/DDBJ databases">
        <title>De novo assembly and phasing of dikaryotic genomes from two isolates of Puccinia coronata f. sp. avenae, the causal agent of oat crown rust.</title>
        <authorList>
            <person name="Miller M.E."/>
            <person name="Zhang Y."/>
            <person name="Omidvar V."/>
            <person name="Sperschneider J."/>
            <person name="Schwessinger B."/>
            <person name="Raley C."/>
            <person name="Palmer J.M."/>
            <person name="Garnica D."/>
            <person name="Upadhyaya N."/>
            <person name="Rathjen J."/>
            <person name="Taylor J.M."/>
            <person name="Park R.F."/>
            <person name="Dodds P.N."/>
            <person name="Hirsch C.D."/>
            <person name="Kianian S.F."/>
            <person name="Figueroa M."/>
        </authorList>
    </citation>
    <scope>NUCLEOTIDE SEQUENCE [LARGE SCALE GENOMIC DNA]</scope>
    <source>
        <strain evidence="2">12SD80</strain>
    </source>
</reference>
<accession>A0A2N5VGJ7</accession>
<proteinExistence type="predicted"/>
<evidence type="ECO:0000313" key="2">
    <source>
        <dbReference type="EMBL" id="PLW49119.1"/>
    </source>
</evidence>
<evidence type="ECO:0000313" key="1">
    <source>
        <dbReference type="EMBL" id="PLW20047.1"/>
    </source>
</evidence>
<organism evidence="2 3">
    <name type="scientific">Puccinia coronata f. sp. avenae</name>
    <dbReference type="NCBI Taxonomy" id="200324"/>
    <lineage>
        <taxon>Eukaryota</taxon>
        <taxon>Fungi</taxon>
        <taxon>Dikarya</taxon>
        <taxon>Basidiomycota</taxon>
        <taxon>Pucciniomycotina</taxon>
        <taxon>Pucciniomycetes</taxon>
        <taxon>Pucciniales</taxon>
        <taxon>Pucciniaceae</taxon>
        <taxon>Puccinia</taxon>
    </lineage>
</organism>
<gene>
    <name evidence="2" type="ORF">PCASD_02993</name>
    <name evidence="1" type="ORF">PCASD_13288</name>
</gene>